<feature type="transmembrane region" description="Helical" evidence="1">
    <location>
        <begin position="154"/>
        <end position="186"/>
    </location>
</feature>
<feature type="transmembrane region" description="Helical" evidence="1">
    <location>
        <begin position="221"/>
        <end position="242"/>
    </location>
</feature>
<name>A0A073KUZ2_9BACI</name>
<dbReference type="OrthoDB" id="1903376at2"/>
<protein>
    <recommendedName>
        <fullName evidence="4">Maltodextrin utilization protein YvdJ</fullName>
    </recommendedName>
</protein>
<keyword evidence="1" id="KW-0812">Transmembrane</keyword>
<accession>A0A073KUZ2</accession>
<dbReference type="AlphaFoldDB" id="A0A073KUZ2"/>
<feature type="transmembrane region" description="Helical" evidence="1">
    <location>
        <begin position="198"/>
        <end position="215"/>
    </location>
</feature>
<dbReference type="Pfam" id="PF06691">
    <property type="entry name" value="DUF1189"/>
    <property type="match status" value="1"/>
</dbReference>
<evidence type="ECO:0000256" key="1">
    <source>
        <dbReference type="SAM" id="Phobius"/>
    </source>
</evidence>
<dbReference type="Proteomes" id="UP000027778">
    <property type="component" value="Unassembled WGS sequence"/>
</dbReference>
<feature type="transmembrane region" description="Helical" evidence="1">
    <location>
        <begin position="29"/>
        <end position="50"/>
    </location>
</feature>
<sequence>MSIFTQLVKSLYSPKDMALFRFQKIGKTILFIMLLCLITTIPRTLLYGSAIQDGVSMVNRALENDIPEFKIENGELKADIDKPIEKEKINSIFLFDPNSTEVKTYSNKEGLFILKDKVISMANGQTRTYSYDDLLGASLEKKDLQDFISLFDNIYPILMFVIGAFYLFQLFITFLGITLLAFIGSAMSGQRKLSYKQVWILTTYSYTIPTVFFMIMDLLKINVPGSSLIYVAVILIVLYLTIKEVPKPKEKQELYKKNAI</sequence>
<reference evidence="2 3" key="1">
    <citation type="submission" date="2014-06" db="EMBL/GenBank/DDBJ databases">
        <title>Draft genome sequence of Bacillus gaemokensis JCM 15801 (MCCC 1A00707).</title>
        <authorList>
            <person name="Lai Q."/>
            <person name="Liu Y."/>
            <person name="Shao Z."/>
        </authorList>
    </citation>
    <scope>NUCLEOTIDE SEQUENCE [LARGE SCALE GENOMIC DNA]</scope>
    <source>
        <strain evidence="2 3">JCM 15801</strain>
    </source>
</reference>
<keyword evidence="1" id="KW-1133">Transmembrane helix</keyword>
<evidence type="ECO:0000313" key="3">
    <source>
        <dbReference type="Proteomes" id="UP000027778"/>
    </source>
</evidence>
<dbReference type="eggNOG" id="COG5521">
    <property type="taxonomic scope" value="Bacteria"/>
</dbReference>
<proteinExistence type="predicted"/>
<dbReference type="InterPro" id="IPR009574">
    <property type="entry name" value="DUF1189"/>
</dbReference>
<dbReference type="EMBL" id="JOTM01000001">
    <property type="protein sequence ID" value="KEK26208.1"/>
    <property type="molecule type" value="Genomic_DNA"/>
</dbReference>
<evidence type="ECO:0000313" key="2">
    <source>
        <dbReference type="EMBL" id="KEK26208.1"/>
    </source>
</evidence>
<keyword evidence="1" id="KW-0472">Membrane</keyword>
<keyword evidence="3" id="KW-1185">Reference proteome</keyword>
<organism evidence="2 3">
    <name type="scientific">Bacillus gaemokensis</name>
    <dbReference type="NCBI Taxonomy" id="574375"/>
    <lineage>
        <taxon>Bacteria</taxon>
        <taxon>Bacillati</taxon>
        <taxon>Bacillota</taxon>
        <taxon>Bacilli</taxon>
        <taxon>Bacillales</taxon>
        <taxon>Bacillaceae</taxon>
        <taxon>Bacillus</taxon>
        <taxon>Bacillus cereus group</taxon>
    </lineage>
</organism>
<dbReference type="STRING" id="574375.AZF08_02990"/>
<comment type="caution">
    <text evidence="2">The sequence shown here is derived from an EMBL/GenBank/DDBJ whole genome shotgun (WGS) entry which is preliminary data.</text>
</comment>
<evidence type="ECO:0008006" key="4">
    <source>
        <dbReference type="Google" id="ProtNLM"/>
    </source>
</evidence>
<gene>
    <name evidence="2" type="ORF">BAGA_02935</name>
</gene>
<dbReference type="RefSeq" id="WP_033672558.1">
    <property type="nucleotide sequence ID" value="NZ_JOTM01000001.1"/>
</dbReference>